<reference evidence="8" key="2">
    <citation type="submission" date="2020-08" db="EMBL/GenBank/DDBJ databases">
        <authorList>
            <person name="Kikuchi T."/>
        </authorList>
    </citation>
    <scope>NUCLEOTIDE SEQUENCE</scope>
    <source>
        <strain evidence="7">Ka4C1</strain>
    </source>
</reference>
<dbReference type="eggNOG" id="KOG0569">
    <property type="taxonomic scope" value="Eukaryota"/>
</dbReference>
<feature type="transmembrane region" description="Helical" evidence="5">
    <location>
        <begin position="409"/>
        <end position="429"/>
    </location>
</feature>
<dbReference type="Proteomes" id="UP000659654">
    <property type="component" value="Unassembled WGS sequence"/>
</dbReference>
<dbReference type="PANTHER" id="PTHR23503:SF96">
    <property type="entry name" value="MAJOR FACILITATOR SUPERFAMILY (MFS) PROFILE DOMAIN-CONTAINING PROTEIN"/>
    <property type="match status" value="1"/>
</dbReference>
<feature type="transmembrane region" description="Helical" evidence="5">
    <location>
        <begin position="369"/>
        <end position="397"/>
    </location>
</feature>
<accession>A0A1I7SU94</accession>
<feature type="domain" description="Major facilitator superfamily (MFS) profile" evidence="6">
    <location>
        <begin position="18"/>
        <end position="464"/>
    </location>
</feature>
<evidence type="ECO:0000313" key="8">
    <source>
        <dbReference type="EMBL" id="CAG9107409.1"/>
    </source>
</evidence>
<dbReference type="GO" id="GO:0015149">
    <property type="term" value="F:hexose transmembrane transporter activity"/>
    <property type="evidence" value="ECO:0007669"/>
    <property type="project" value="TreeGrafter"/>
</dbReference>
<feature type="transmembrane region" description="Helical" evidence="5">
    <location>
        <begin position="190"/>
        <end position="210"/>
    </location>
</feature>
<dbReference type="InterPro" id="IPR036259">
    <property type="entry name" value="MFS_trans_sf"/>
</dbReference>
<feature type="transmembrane region" description="Helical" evidence="5">
    <location>
        <begin position="125"/>
        <end position="147"/>
    </location>
</feature>
<keyword evidence="4 5" id="KW-0472">Membrane</keyword>
<dbReference type="AlphaFoldDB" id="A0A1I7SU94"/>
<protein>
    <submittedName>
        <fullName evidence="7">(pine wood nematode) hypothetical protein</fullName>
    </submittedName>
    <submittedName>
        <fullName evidence="11">MFS domain-containing protein</fullName>
    </submittedName>
</protein>
<evidence type="ECO:0000256" key="5">
    <source>
        <dbReference type="SAM" id="Phobius"/>
    </source>
</evidence>
<feature type="transmembrane region" description="Helical" evidence="5">
    <location>
        <begin position="312"/>
        <end position="332"/>
    </location>
</feature>
<evidence type="ECO:0000256" key="1">
    <source>
        <dbReference type="ARBA" id="ARBA00004141"/>
    </source>
</evidence>
<feature type="transmembrane region" description="Helical" evidence="5">
    <location>
        <begin position="159"/>
        <end position="178"/>
    </location>
</feature>
<dbReference type="InterPro" id="IPR020846">
    <property type="entry name" value="MFS_dom"/>
</dbReference>
<dbReference type="EMBL" id="CAJFDI010000003">
    <property type="protein sequence ID" value="CAD5220917.1"/>
    <property type="molecule type" value="Genomic_DNA"/>
</dbReference>
<dbReference type="InterPro" id="IPR045263">
    <property type="entry name" value="GLUT"/>
</dbReference>
<dbReference type="OrthoDB" id="4142200at2759"/>
<feature type="transmembrane region" description="Helical" evidence="5">
    <location>
        <begin position="66"/>
        <end position="86"/>
    </location>
</feature>
<reference evidence="11" key="1">
    <citation type="submission" date="2016-11" db="UniProtKB">
        <authorList>
            <consortium name="WormBaseParasite"/>
        </authorList>
    </citation>
    <scope>IDENTIFICATION</scope>
</reference>
<dbReference type="WBParaSite" id="BXY_1661600.1">
    <property type="protein sequence ID" value="BXY_1661600.1"/>
    <property type="gene ID" value="BXY_1661600"/>
</dbReference>
<dbReference type="PANTHER" id="PTHR23503">
    <property type="entry name" value="SOLUTE CARRIER FAMILY 2"/>
    <property type="match status" value="1"/>
</dbReference>
<feature type="transmembrane region" description="Helical" evidence="5">
    <location>
        <begin position="275"/>
        <end position="300"/>
    </location>
</feature>
<feature type="transmembrane region" description="Helical" evidence="5">
    <location>
        <begin position="98"/>
        <end position="119"/>
    </location>
</feature>
<evidence type="ECO:0000313" key="10">
    <source>
        <dbReference type="Proteomes" id="UP000659654"/>
    </source>
</evidence>
<evidence type="ECO:0000313" key="7">
    <source>
        <dbReference type="EMBL" id="CAD5220917.1"/>
    </source>
</evidence>
<organism evidence="9 11">
    <name type="scientific">Bursaphelenchus xylophilus</name>
    <name type="common">Pinewood nematode worm</name>
    <name type="synonym">Aphelenchoides xylophilus</name>
    <dbReference type="NCBI Taxonomy" id="6326"/>
    <lineage>
        <taxon>Eukaryota</taxon>
        <taxon>Metazoa</taxon>
        <taxon>Ecdysozoa</taxon>
        <taxon>Nematoda</taxon>
        <taxon>Chromadorea</taxon>
        <taxon>Rhabditida</taxon>
        <taxon>Tylenchina</taxon>
        <taxon>Tylenchomorpha</taxon>
        <taxon>Aphelenchoidea</taxon>
        <taxon>Aphelenchoididae</taxon>
        <taxon>Bursaphelenchus</taxon>
    </lineage>
</organism>
<dbReference type="EMBL" id="CAJFCV020000003">
    <property type="protein sequence ID" value="CAG9107409.1"/>
    <property type="molecule type" value="Genomic_DNA"/>
</dbReference>
<sequence>MSSYYTATRPGKKLVFTSLLTGLGGSFHFGYQITLTNPAQLALTSFVNRSYSDHYGVVLEKYQLDALWSFIIAILFAGGIIGSLILRFFADWLGRKKGLLVSFFGILVSSLLSICAFLIDSFEVYALSRFTMGISMCMGLGMSGLFLTECSPKACRGMIGMTTGIFVQLGLFTGSLIGMPDIFGRSDTWWMIYLAETLVVSVVMLLFTFFPESPCYLLFKGYEDSARDSVKLYYNCPDYLVDKNLKEIKENMQANMRNVNMIEVLKDPRTRRATLVGATTAFAMTFSGVAVINAFAVTILRDTGLSVFEASIANAGLSLLTLIGALFSASIIDKYGRRPLLLNTVFLIVIINILIFAFMRAYNVYQAPWIGYCLIFAISVFLVAFTVGPGPLCYFITSEMIVQHARSAGQSWAAFVQMSCRTLILVIYLPLSNAIGSDYSYLVLFVLPMAYCFVFFYYFLPETKNRNLLEVEEEIVNLPRLPFSRRQTYSTDEAQDQYDRRDLRQVF</sequence>
<name>A0A1I7SU94_BURXY</name>
<dbReference type="Proteomes" id="UP000095284">
    <property type="component" value="Unplaced"/>
</dbReference>
<proteinExistence type="predicted"/>
<dbReference type="Proteomes" id="UP000582659">
    <property type="component" value="Unassembled WGS sequence"/>
</dbReference>
<dbReference type="SUPFAM" id="SSF103473">
    <property type="entry name" value="MFS general substrate transporter"/>
    <property type="match status" value="1"/>
</dbReference>
<feature type="transmembrane region" description="Helical" evidence="5">
    <location>
        <begin position="344"/>
        <end position="363"/>
    </location>
</feature>
<evidence type="ECO:0000256" key="2">
    <source>
        <dbReference type="ARBA" id="ARBA00022692"/>
    </source>
</evidence>
<evidence type="ECO:0000256" key="3">
    <source>
        <dbReference type="ARBA" id="ARBA00022989"/>
    </source>
</evidence>
<keyword evidence="2 5" id="KW-0812">Transmembrane</keyword>
<dbReference type="Gene3D" id="1.20.1250.20">
    <property type="entry name" value="MFS general substrate transporter like domains"/>
    <property type="match status" value="1"/>
</dbReference>
<dbReference type="InterPro" id="IPR005828">
    <property type="entry name" value="MFS_sugar_transport-like"/>
</dbReference>
<evidence type="ECO:0000256" key="4">
    <source>
        <dbReference type="ARBA" id="ARBA00023136"/>
    </source>
</evidence>
<evidence type="ECO:0000313" key="9">
    <source>
        <dbReference type="Proteomes" id="UP000095284"/>
    </source>
</evidence>
<evidence type="ECO:0000313" key="11">
    <source>
        <dbReference type="WBParaSite" id="BXY_1661600.1"/>
    </source>
</evidence>
<dbReference type="GO" id="GO:0016020">
    <property type="term" value="C:membrane"/>
    <property type="evidence" value="ECO:0007669"/>
    <property type="project" value="UniProtKB-SubCell"/>
</dbReference>
<comment type="subcellular location">
    <subcellularLocation>
        <location evidence="1">Membrane</location>
        <topology evidence="1">Multi-pass membrane protein</topology>
    </subcellularLocation>
</comment>
<gene>
    <name evidence="7" type="ORF">BXYJ_LOCUS6418</name>
</gene>
<keyword evidence="10" id="KW-1185">Reference proteome</keyword>
<feature type="transmembrane region" description="Helical" evidence="5">
    <location>
        <begin position="441"/>
        <end position="460"/>
    </location>
</feature>
<dbReference type="SMR" id="A0A1I7SU94"/>
<keyword evidence="3 5" id="KW-1133">Transmembrane helix</keyword>
<dbReference type="Pfam" id="PF00083">
    <property type="entry name" value="Sugar_tr"/>
    <property type="match status" value="1"/>
</dbReference>
<evidence type="ECO:0000259" key="6">
    <source>
        <dbReference type="PROSITE" id="PS50850"/>
    </source>
</evidence>
<dbReference type="PROSITE" id="PS50850">
    <property type="entry name" value="MFS"/>
    <property type="match status" value="1"/>
</dbReference>